<protein>
    <submittedName>
        <fullName evidence="2">Uncharacterized protein</fullName>
    </submittedName>
</protein>
<name>A0A8S5QC32_9CAUD</name>
<organism evidence="2">
    <name type="scientific">Siphoviridae sp. ctePP3</name>
    <dbReference type="NCBI Taxonomy" id="2825591"/>
    <lineage>
        <taxon>Viruses</taxon>
        <taxon>Duplodnaviria</taxon>
        <taxon>Heunggongvirae</taxon>
        <taxon>Uroviricota</taxon>
        <taxon>Caudoviricetes</taxon>
    </lineage>
</organism>
<accession>A0A8S5QC32</accession>
<feature type="coiled-coil region" evidence="1">
    <location>
        <begin position="4"/>
        <end position="31"/>
    </location>
</feature>
<evidence type="ECO:0000313" key="2">
    <source>
        <dbReference type="EMBL" id="DAE16403.1"/>
    </source>
</evidence>
<sequence length="84" mass="9682">MIDKDQIIKAQQEKIERIEQLQEELHKLSMLGLFTAKFLDLPDELKLSMNTIHDVSHTIKDVLNGMSQKEAIEKNMAESDEEGE</sequence>
<evidence type="ECO:0000256" key="1">
    <source>
        <dbReference type="SAM" id="Coils"/>
    </source>
</evidence>
<proteinExistence type="predicted"/>
<keyword evidence="1" id="KW-0175">Coiled coil</keyword>
<dbReference type="EMBL" id="BK015623">
    <property type="protein sequence ID" value="DAE16403.1"/>
    <property type="molecule type" value="Genomic_DNA"/>
</dbReference>
<reference evidence="2" key="1">
    <citation type="journal article" date="2021" name="Proc. Natl. Acad. Sci. U.S.A.">
        <title>A Catalog of Tens of Thousands of Viruses from Human Metagenomes Reveals Hidden Associations with Chronic Diseases.</title>
        <authorList>
            <person name="Tisza M.J."/>
            <person name="Buck C.B."/>
        </authorList>
    </citation>
    <scope>NUCLEOTIDE SEQUENCE</scope>
    <source>
        <strain evidence="2">CtePP3</strain>
    </source>
</reference>